<reference evidence="2" key="2">
    <citation type="submission" date="2022-01" db="EMBL/GenBank/DDBJ databases">
        <authorList>
            <person name="Yamashiro T."/>
            <person name="Shiraishi A."/>
            <person name="Satake H."/>
            <person name="Nakayama K."/>
        </authorList>
    </citation>
    <scope>NUCLEOTIDE SEQUENCE</scope>
</reference>
<gene>
    <name evidence="2" type="ORF">Tco_0627254</name>
</gene>
<dbReference type="EMBL" id="BQNB010008757">
    <property type="protein sequence ID" value="GJS53892.1"/>
    <property type="molecule type" value="Genomic_DNA"/>
</dbReference>
<evidence type="ECO:0000259" key="1">
    <source>
        <dbReference type="PROSITE" id="PS50878"/>
    </source>
</evidence>
<evidence type="ECO:0000313" key="3">
    <source>
        <dbReference type="Proteomes" id="UP001151760"/>
    </source>
</evidence>
<dbReference type="Pfam" id="PF00078">
    <property type="entry name" value="RVT_1"/>
    <property type="match status" value="1"/>
</dbReference>
<keyword evidence="3" id="KW-1185">Reference proteome</keyword>
<protein>
    <submittedName>
        <fullName evidence="2">RNA-directed DNA polymerase</fullName>
    </submittedName>
</protein>
<keyword evidence="2" id="KW-0548">Nucleotidyltransferase</keyword>
<dbReference type="InterPro" id="IPR000477">
    <property type="entry name" value="RT_dom"/>
</dbReference>
<reference evidence="2" key="1">
    <citation type="journal article" date="2022" name="Int. J. Mol. Sci.">
        <title>Draft Genome of Tanacetum Coccineum: Genomic Comparison of Closely Related Tanacetum-Family Plants.</title>
        <authorList>
            <person name="Yamashiro T."/>
            <person name="Shiraishi A."/>
            <person name="Nakayama K."/>
            <person name="Satake H."/>
        </authorList>
    </citation>
    <scope>NUCLEOTIDE SEQUENCE</scope>
</reference>
<organism evidence="2 3">
    <name type="scientific">Tanacetum coccineum</name>
    <dbReference type="NCBI Taxonomy" id="301880"/>
    <lineage>
        <taxon>Eukaryota</taxon>
        <taxon>Viridiplantae</taxon>
        <taxon>Streptophyta</taxon>
        <taxon>Embryophyta</taxon>
        <taxon>Tracheophyta</taxon>
        <taxon>Spermatophyta</taxon>
        <taxon>Magnoliopsida</taxon>
        <taxon>eudicotyledons</taxon>
        <taxon>Gunneridae</taxon>
        <taxon>Pentapetalae</taxon>
        <taxon>asterids</taxon>
        <taxon>campanulids</taxon>
        <taxon>Asterales</taxon>
        <taxon>Asteraceae</taxon>
        <taxon>Asteroideae</taxon>
        <taxon>Anthemideae</taxon>
        <taxon>Anthemidinae</taxon>
        <taxon>Tanacetum</taxon>
    </lineage>
</organism>
<keyword evidence="2" id="KW-0808">Transferase</keyword>
<proteinExistence type="predicted"/>
<keyword evidence="2" id="KW-0695">RNA-directed DNA polymerase</keyword>
<evidence type="ECO:0000313" key="2">
    <source>
        <dbReference type="EMBL" id="GJS53892.1"/>
    </source>
</evidence>
<dbReference type="PANTHER" id="PTHR33116">
    <property type="entry name" value="REVERSE TRANSCRIPTASE ZINC-BINDING DOMAIN-CONTAINING PROTEIN-RELATED-RELATED"/>
    <property type="match status" value="1"/>
</dbReference>
<dbReference type="SUPFAM" id="SSF56672">
    <property type="entry name" value="DNA/RNA polymerases"/>
    <property type="match status" value="1"/>
</dbReference>
<dbReference type="PROSITE" id="PS50878">
    <property type="entry name" value="RT_POL"/>
    <property type="match status" value="1"/>
</dbReference>
<sequence length="924" mass="104868">MVPFEQQDDDLKKKLAKNNEAKMVLYNALPKKEYERIFMCKTAKNIWQSLLITHQEESIDSGFARFNTIITSLKALDEGFSSKNYVRTFLRALHPNWREKVTVIEESKDLSSLALDELIGNLKVHVVVMEKDSEIHRGKKERVKSIALKVKKKSSDDETLTSRSDDEEYAMVVRNFKKFFRRKGCGDPNHLIGDYPKPSCNKDQKAFIRGSWSDSENDTEDKTNDETYLMAQSSNEVTLNSSHYSDDASSLDNDNNIEVSGSHVPEVFVSHYEQFLGTSMECNELNVEGLFSKSISATTSSNMVCDITNDEIKAAMFDISDDKAPSPDGKILSNRIIEGIKEVVSDNQAAFVPGRRISDNILITQELMHSYHRNRGPPRCAFKVDIQKAYDTVDWRFLETILVRFGFHCTMVKWIMACVTSTSFSLNINGNIHGFFKGKRGLRQGDPLSPYLFTMVMEILSLILKRRVRMSDSFRFHKHCEELEIINVCFADDLFIFARGDLASARVILESLDEFKMVSGLVPSIPKSTAYFCNVVHHVKLAILNIMPFSEGELPVKYLGIPLIYSRLLNKDCKILVEKLIRGFLWCNGEYKRGKAKVAWDDICLPKEEGGLGLRSLDVFNIALMTTHIWNIVSNKESLWVRWIHTYKLRGRSFWDIPFKDGMSWGWLKLLQLRDIVRPFFWVKLDISREGFSISTSVAELVTNGSWSWPQSWLLKAPDLGLIPDPVLDLSRADVRQWRDNNGSFSVFSVAKAWETLQPRGTQLNDHGQSQWKCLAQSLLLSHGQSRWTPFGQSRLSCSEKLMTRVTDISETLLILFYISVLKPNLQREFLVAKPATLGEVFALARVTEARLVDQQSGTITNTMATSITGQPKPATSRFSGPKTDVGKLPLLPTPTSVSSNIANKPLFIKWGGALGTPQQRAMF</sequence>
<dbReference type="InterPro" id="IPR043502">
    <property type="entry name" value="DNA/RNA_pol_sf"/>
</dbReference>
<dbReference type="Proteomes" id="UP001151760">
    <property type="component" value="Unassembled WGS sequence"/>
</dbReference>
<feature type="domain" description="Reverse transcriptase" evidence="1">
    <location>
        <begin position="305"/>
        <end position="563"/>
    </location>
</feature>
<dbReference type="PANTHER" id="PTHR33116:SF78">
    <property type="entry name" value="OS12G0587133 PROTEIN"/>
    <property type="match status" value="1"/>
</dbReference>
<dbReference type="GO" id="GO:0003964">
    <property type="term" value="F:RNA-directed DNA polymerase activity"/>
    <property type="evidence" value="ECO:0007669"/>
    <property type="project" value="UniProtKB-KW"/>
</dbReference>
<accession>A0ABQ4WM01</accession>
<dbReference type="CDD" id="cd01650">
    <property type="entry name" value="RT_nLTR_like"/>
    <property type="match status" value="1"/>
</dbReference>
<name>A0ABQ4WM01_9ASTR</name>
<comment type="caution">
    <text evidence="2">The sequence shown here is derived from an EMBL/GenBank/DDBJ whole genome shotgun (WGS) entry which is preliminary data.</text>
</comment>